<proteinExistence type="predicted"/>
<evidence type="ECO:0000256" key="1">
    <source>
        <dbReference type="SAM" id="MobiDB-lite"/>
    </source>
</evidence>
<reference evidence="2" key="1">
    <citation type="journal article" date="2023" name="IScience">
        <title>Live-bearing cockroach genome reveals convergent evolutionary mechanisms linked to viviparity in insects and beyond.</title>
        <authorList>
            <person name="Fouks B."/>
            <person name="Harrison M.C."/>
            <person name="Mikhailova A.A."/>
            <person name="Marchal E."/>
            <person name="English S."/>
            <person name="Carruthers M."/>
            <person name="Jennings E.C."/>
            <person name="Chiamaka E.L."/>
            <person name="Frigard R.A."/>
            <person name="Pippel M."/>
            <person name="Attardo G.M."/>
            <person name="Benoit J.B."/>
            <person name="Bornberg-Bauer E."/>
            <person name="Tobe S.S."/>
        </authorList>
    </citation>
    <scope>NUCLEOTIDE SEQUENCE</scope>
    <source>
        <strain evidence="2">Stay&amp;Tobe</strain>
    </source>
</reference>
<organism evidence="2 3">
    <name type="scientific">Diploptera punctata</name>
    <name type="common">Pacific beetle cockroach</name>
    <dbReference type="NCBI Taxonomy" id="6984"/>
    <lineage>
        <taxon>Eukaryota</taxon>
        <taxon>Metazoa</taxon>
        <taxon>Ecdysozoa</taxon>
        <taxon>Arthropoda</taxon>
        <taxon>Hexapoda</taxon>
        <taxon>Insecta</taxon>
        <taxon>Pterygota</taxon>
        <taxon>Neoptera</taxon>
        <taxon>Polyneoptera</taxon>
        <taxon>Dictyoptera</taxon>
        <taxon>Blattodea</taxon>
        <taxon>Blaberoidea</taxon>
        <taxon>Blaberidae</taxon>
        <taxon>Diplopterinae</taxon>
        <taxon>Diploptera</taxon>
    </lineage>
</organism>
<dbReference type="EMBL" id="JASPKZ010000419">
    <property type="protein sequence ID" value="KAJ9600473.1"/>
    <property type="molecule type" value="Genomic_DNA"/>
</dbReference>
<feature type="non-terminal residue" evidence="2">
    <location>
        <position position="146"/>
    </location>
</feature>
<accession>A0AAD8AMP6</accession>
<gene>
    <name evidence="2" type="ORF">L9F63_009243</name>
</gene>
<reference evidence="2" key="2">
    <citation type="submission" date="2023-05" db="EMBL/GenBank/DDBJ databases">
        <authorList>
            <person name="Fouks B."/>
        </authorList>
    </citation>
    <scope>NUCLEOTIDE SEQUENCE</scope>
    <source>
        <strain evidence="2">Stay&amp;Tobe</strain>
        <tissue evidence="2">Testes</tissue>
    </source>
</reference>
<dbReference type="Proteomes" id="UP001233999">
    <property type="component" value="Unassembled WGS sequence"/>
</dbReference>
<feature type="region of interest" description="Disordered" evidence="1">
    <location>
        <begin position="100"/>
        <end position="129"/>
    </location>
</feature>
<evidence type="ECO:0000313" key="3">
    <source>
        <dbReference type="Proteomes" id="UP001233999"/>
    </source>
</evidence>
<evidence type="ECO:0000313" key="2">
    <source>
        <dbReference type="EMBL" id="KAJ9600473.1"/>
    </source>
</evidence>
<name>A0AAD8AMP6_DIPPU</name>
<comment type="caution">
    <text evidence="2">The sequence shown here is derived from an EMBL/GenBank/DDBJ whole genome shotgun (WGS) entry which is preliminary data.</text>
</comment>
<keyword evidence="3" id="KW-1185">Reference proteome</keyword>
<protein>
    <submittedName>
        <fullName evidence="2">Uncharacterized protein</fullName>
    </submittedName>
</protein>
<sequence>YFQHVPSCLTELLRFYLIETFQNSPNFILQSLILLSYSVQMFKHTFNYARYNIKSYDRWYRSATGYVVCLRAVLSLFLLCKHGETQQLIAATLSKLTRRQFDPERRTRRKPTTTVRPREEDPEEANPHRDYSALEGRCCQTHNNVL</sequence>
<dbReference type="AlphaFoldDB" id="A0AAD8AMP6"/>